<gene>
    <name evidence="6" type="ORF">MUB46_05915</name>
</gene>
<feature type="domain" description="IclR-ED" evidence="5">
    <location>
        <begin position="95"/>
        <end position="276"/>
    </location>
</feature>
<dbReference type="PANTHER" id="PTHR30136:SF7">
    <property type="entry name" value="HTH-TYPE TRANSCRIPTIONAL REGULATOR KDGR-RELATED"/>
    <property type="match status" value="1"/>
</dbReference>
<dbReference type="InterPro" id="IPR005471">
    <property type="entry name" value="Tscrpt_reg_IclR_N"/>
</dbReference>
<dbReference type="Pfam" id="PF01614">
    <property type="entry name" value="IclR_C"/>
    <property type="match status" value="1"/>
</dbReference>
<evidence type="ECO:0000259" key="4">
    <source>
        <dbReference type="PROSITE" id="PS51077"/>
    </source>
</evidence>
<sequence length="276" mass="30301">MAIDALFGMLPWEEADYGMTAKSSSTAPKYTAPALEKGLDIIEFLAGYSEPRNTKEIAQGLNRSRSEIFRMICVLERRGYLEKAPNGDTYEITDKLFSLRRKRSFAEQIAEIALAKMESFCQATGLSCHLSLRTGNEIIVILRVEHPENLNVSVPIGHRRRLIDSPSGCCILAYSDPSVLEAAIEGNRSSLAKKDIAALEQRLAQIRKVGYAVVEDSFAVGVSGISAPIVNQVTGRCDLALTTTILQKVSDPSTDLKHVAGELARTAREVSQEHYV</sequence>
<dbReference type="GO" id="GO:0045892">
    <property type="term" value="P:negative regulation of DNA-templated transcription"/>
    <property type="evidence" value="ECO:0007669"/>
    <property type="project" value="TreeGrafter"/>
</dbReference>
<dbReference type="AlphaFoldDB" id="A0AAW5QV67"/>
<dbReference type="Gene3D" id="3.30.450.40">
    <property type="match status" value="1"/>
</dbReference>
<dbReference type="GO" id="GO:0003700">
    <property type="term" value="F:DNA-binding transcription factor activity"/>
    <property type="evidence" value="ECO:0007669"/>
    <property type="project" value="TreeGrafter"/>
</dbReference>
<dbReference type="PROSITE" id="PS51078">
    <property type="entry name" value="ICLR_ED"/>
    <property type="match status" value="1"/>
</dbReference>
<comment type="caution">
    <text evidence="6">The sequence shown here is derived from an EMBL/GenBank/DDBJ whole genome shotgun (WGS) entry which is preliminary data.</text>
</comment>
<dbReference type="SMART" id="SM00346">
    <property type="entry name" value="HTH_ICLR"/>
    <property type="match status" value="1"/>
</dbReference>
<dbReference type="PANTHER" id="PTHR30136">
    <property type="entry name" value="HELIX-TURN-HELIX TRANSCRIPTIONAL REGULATOR, ICLR FAMILY"/>
    <property type="match status" value="1"/>
</dbReference>
<dbReference type="InterPro" id="IPR029016">
    <property type="entry name" value="GAF-like_dom_sf"/>
</dbReference>
<feature type="domain" description="HTH iclR-type" evidence="4">
    <location>
        <begin position="32"/>
        <end position="94"/>
    </location>
</feature>
<evidence type="ECO:0000313" key="6">
    <source>
        <dbReference type="EMBL" id="MCT8971394.1"/>
    </source>
</evidence>
<dbReference type="InterPro" id="IPR050707">
    <property type="entry name" value="HTH_MetabolicPath_Reg"/>
</dbReference>
<evidence type="ECO:0000259" key="5">
    <source>
        <dbReference type="PROSITE" id="PS51078"/>
    </source>
</evidence>
<name>A0AAW5QV67_9HYPH</name>
<evidence type="ECO:0000256" key="2">
    <source>
        <dbReference type="ARBA" id="ARBA00023125"/>
    </source>
</evidence>
<evidence type="ECO:0000256" key="3">
    <source>
        <dbReference type="ARBA" id="ARBA00023163"/>
    </source>
</evidence>
<dbReference type="SUPFAM" id="SSF55781">
    <property type="entry name" value="GAF domain-like"/>
    <property type="match status" value="1"/>
</dbReference>
<dbReference type="RefSeq" id="WP_261614953.1">
    <property type="nucleotide sequence ID" value="NZ_JALIDZ010000002.1"/>
</dbReference>
<organism evidence="6 7">
    <name type="scientific">Microbaculum marinisediminis</name>
    <dbReference type="NCBI Taxonomy" id="2931392"/>
    <lineage>
        <taxon>Bacteria</taxon>
        <taxon>Pseudomonadati</taxon>
        <taxon>Pseudomonadota</taxon>
        <taxon>Alphaproteobacteria</taxon>
        <taxon>Hyphomicrobiales</taxon>
        <taxon>Tepidamorphaceae</taxon>
        <taxon>Microbaculum</taxon>
    </lineage>
</organism>
<keyword evidence="3" id="KW-0804">Transcription</keyword>
<keyword evidence="1" id="KW-0805">Transcription regulation</keyword>
<dbReference type="InterPro" id="IPR014757">
    <property type="entry name" value="Tscrpt_reg_IclR_C"/>
</dbReference>
<dbReference type="PROSITE" id="PS51077">
    <property type="entry name" value="HTH_ICLR"/>
    <property type="match status" value="1"/>
</dbReference>
<evidence type="ECO:0000256" key="1">
    <source>
        <dbReference type="ARBA" id="ARBA00023015"/>
    </source>
</evidence>
<dbReference type="SUPFAM" id="SSF46785">
    <property type="entry name" value="Winged helix' DNA-binding domain"/>
    <property type="match status" value="1"/>
</dbReference>
<dbReference type="GO" id="GO:0003677">
    <property type="term" value="F:DNA binding"/>
    <property type="evidence" value="ECO:0007669"/>
    <property type="project" value="UniProtKB-KW"/>
</dbReference>
<proteinExistence type="predicted"/>
<accession>A0AAW5QV67</accession>
<keyword evidence="2" id="KW-0238">DNA-binding</keyword>
<dbReference type="InterPro" id="IPR036390">
    <property type="entry name" value="WH_DNA-bd_sf"/>
</dbReference>
<evidence type="ECO:0000313" key="7">
    <source>
        <dbReference type="Proteomes" id="UP001320898"/>
    </source>
</evidence>
<keyword evidence="7" id="KW-1185">Reference proteome</keyword>
<dbReference type="Proteomes" id="UP001320898">
    <property type="component" value="Unassembled WGS sequence"/>
</dbReference>
<dbReference type="EMBL" id="JALIDZ010000002">
    <property type="protein sequence ID" value="MCT8971394.1"/>
    <property type="molecule type" value="Genomic_DNA"/>
</dbReference>
<reference evidence="6 7" key="1">
    <citation type="submission" date="2022-04" db="EMBL/GenBank/DDBJ databases">
        <authorList>
            <person name="Ye Y.-Q."/>
            <person name="Du Z.-J."/>
        </authorList>
    </citation>
    <scope>NUCLEOTIDE SEQUENCE [LARGE SCALE GENOMIC DNA]</scope>
    <source>
        <strain evidence="6 7">A6E488</strain>
    </source>
</reference>
<protein>
    <submittedName>
        <fullName evidence="6">IclR family transcriptional regulator</fullName>
    </submittedName>
</protein>
<dbReference type="Gene3D" id="1.10.10.10">
    <property type="entry name" value="Winged helix-like DNA-binding domain superfamily/Winged helix DNA-binding domain"/>
    <property type="match status" value="1"/>
</dbReference>
<dbReference type="Pfam" id="PF09339">
    <property type="entry name" value="HTH_IclR"/>
    <property type="match status" value="1"/>
</dbReference>
<dbReference type="InterPro" id="IPR036388">
    <property type="entry name" value="WH-like_DNA-bd_sf"/>
</dbReference>